<comment type="caution">
    <text evidence="2">The sequence shown here is derived from an EMBL/GenBank/DDBJ whole genome shotgun (WGS) entry which is preliminary data.</text>
</comment>
<name>A0A4Z2IYG7_9TELE</name>
<evidence type="ECO:0000313" key="3">
    <source>
        <dbReference type="Proteomes" id="UP000314294"/>
    </source>
</evidence>
<gene>
    <name evidence="2" type="ORF">EYF80_006883</name>
</gene>
<feature type="compositionally biased region" description="Polar residues" evidence="1">
    <location>
        <begin position="23"/>
        <end position="42"/>
    </location>
</feature>
<dbReference type="EMBL" id="SRLO01000036">
    <property type="protein sequence ID" value="TNN82926.1"/>
    <property type="molecule type" value="Genomic_DNA"/>
</dbReference>
<reference evidence="2 3" key="1">
    <citation type="submission" date="2019-03" db="EMBL/GenBank/DDBJ databases">
        <title>First draft genome of Liparis tanakae, snailfish: a comprehensive survey of snailfish specific genes.</title>
        <authorList>
            <person name="Kim W."/>
            <person name="Song I."/>
            <person name="Jeong J.-H."/>
            <person name="Kim D."/>
            <person name="Kim S."/>
            <person name="Ryu S."/>
            <person name="Song J.Y."/>
            <person name="Lee S.K."/>
        </authorList>
    </citation>
    <scope>NUCLEOTIDE SEQUENCE [LARGE SCALE GENOMIC DNA]</scope>
    <source>
        <tissue evidence="2">Muscle</tissue>
    </source>
</reference>
<dbReference type="Proteomes" id="UP000314294">
    <property type="component" value="Unassembled WGS sequence"/>
</dbReference>
<organism evidence="2 3">
    <name type="scientific">Liparis tanakae</name>
    <name type="common">Tanaka's snailfish</name>
    <dbReference type="NCBI Taxonomy" id="230148"/>
    <lineage>
        <taxon>Eukaryota</taxon>
        <taxon>Metazoa</taxon>
        <taxon>Chordata</taxon>
        <taxon>Craniata</taxon>
        <taxon>Vertebrata</taxon>
        <taxon>Euteleostomi</taxon>
        <taxon>Actinopterygii</taxon>
        <taxon>Neopterygii</taxon>
        <taxon>Teleostei</taxon>
        <taxon>Neoteleostei</taxon>
        <taxon>Acanthomorphata</taxon>
        <taxon>Eupercaria</taxon>
        <taxon>Perciformes</taxon>
        <taxon>Cottioidei</taxon>
        <taxon>Cottales</taxon>
        <taxon>Liparidae</taxon>
        <taxon>Liparis</taxon>
    </lineage>
</organism>
<dbReference type="AlphaFoldDB" id="A0A4Z2IYG7"/>
<proteinExistence type="predicted"/>
<sequence>MINSAEEQRLLIQYNNVPVATSGTSSLAERSSAGQSNGNDCASGQKKVVECCNEAERQACEEVTGYFLLKVTLEKEGRPQ</sequence>
<keyword evidence="3" id="KW-1185">Reference proteome</keyword>
<evidence type="ECO:0000256" key="1">
    <source>
        <dbReference type="SAM" id="MobiDB-lite"/>
    </source>
</evidence>
<feature type="region of interest" description="Disordered" evidence="1">
    <location>
        <begin position="23"/>
        <end position="43"/>
    </location>
</feature>
<protein>
    <submittedName>
        <fullName evidence="2">Uncharacterized protein</fullName>
    </submittedName>
</protein>
<evidence type="ECO:0000313" key="2">
    <source>
        <dbReference type="EMBL" id="TNN82926.1"/>
    </source>
</evidence>
<accession>A0A4Z2IYG7</accession>